<name>A0A1H9K826_9GAMM</name>
<keyword evidence="1" id="KW-0812">Transmembrane</keyword>
<evidence type="ECO:0000256" key="1">
    <source>
        <dbReference type="SAM" id="Phobius"/>
    </source>
</evidence>
<evidence type="ECO:0000313" key="2">
    <source>
        <dbReference type="EMBL" id="SEQ95284.1"/>
    </source>
</evidence>
<keyword evidence="1" id="KW-1133">Transmembrane helix</keyword>
<organism evidence="2 3">
    <name type="scientific">Rosenbergiella nectarea</name>
    <dbReference type="NCBI Taxonomy" id="988801"/>
    <lineage>
        <taxon>Bacteria</taxon>
        <taxon>Pseudomonadati</taxon>
        <taxon>Pseudomonadota</taxon>
        <taxon>Gammaproteobacteria</taxon>
        <taxon>Enterobacterales</taxon>
        <taxon>Erwiniaceae</taxon>
        <taxon>Rosenbergiella</taxon>
    </lineage>
</organism>
<dbReference type="Proteomes" id="UP000242515">
    <property type="component" value="Unassembled WGS sequence"/>
</dbReference>
<accession>A0A1H9K826</accession>
<feature type="transmembrane region" description="Helical" evidence="1">
    <location>
        <begin position="6"/>
        <end position="26"/>
    </location>
</feature>
<keyword evidence="1" id="KW-0472">Membrane</keyword>
<dbReference type="AlphaFoldDB" id="A0A1H9K826"/>
<proteinExistence type="predicted"/>
<protein>
    <submittedName>
        <fullName evidence="2">Uncharacterized protein</fullName>
    </submittedName>
</protein>
<sequence>MDLGLFYKLATILTFCITITVTDLSVTDFSVKRLFYFLSLSLMIL</sequence>
<dbReference type="EMBL" id="FOGC01000009">
    <property type="protein sequence ID" value="SEQ95284.1"/>
    <property type="molecule type" value="Genomic_DNA"/>
</dbReference>
<keyword evidence="3" id="KW-1185">Reference proteome</keyword>
<evidence type="ECO:0000313" key="3">
    <source>
        <dbReference type="Proteomes" id="UP000242515"/>
    </source>
</evidence>
<reference evidence="3" key="1">
    <citation type="submission" date="2016-10" db="EMBL/GenBank/DDBJ databases">
        <authorList>
            <person name="Varghese N."/>
            <person name="Submissions S."/>
        </authorList>
    </citation>
    <scope>NUCLEOTIDE SEQUENCE [LARGE SCALE GENOMIC DNA]</scope>
    <source>
        <strain evidence="3">8N4</strain>
    </source>
</reference>
<gene>
    <name evidence="2" type="ORF">SAMN05216522_10912</name>
</gene>